<sequence>MKQNYAWLAYHFGLVPANGCKYGTRGFTFASNNPHFAKFISTEDFCAILRVARHCFLKGREVAVYDHDRLIYGCLSGADELFIRSRDTRKLKFQFWLSKSATHHVLNRVINTDFRWIQRTKRGPKWISK</sequence>
<evidence type="ECO:0000313" key="1">
    <source>
        <dbReference type="EMBL" id="AWH14846.1"/>
    </source>
</evidence>
<reference evidence="1 2" key="1">
    <citation type="submission" date="2018-04" db="EMBL/GenBank/DDBJ databases">
        <title>Complete genome sequences of new Aeromonas and Pseudomonas phages promising in phage therapy dedicated to aquaculture.</title>
        <authorList>
            <person name="Kolsut J."/>
            <person name="Wojcik E."/>
            <person name="Wojtasik A."/>
            <person name="Dastych J."/>
        </authorList>
    </citation>
    <scope>NUCLEOTIDE SEQUENCE [LARGE SCALE GENOMIC DNA]</scope>
</reference>
<organism evidence="1 2">
    <name type="scientific">Aeromonas phage 50AhydR13PP</name>
    <dbReference type="NCBI Taxonomy" id="2163978"/>
    <lineage>
        <taxon>Viruses</taxon>
        <taxon>Duplodnaviria</taxon>
        <taxon>Heunggongvirae</taxon>
        <taxon>Uroviricota</taxon>
        <taxon>Caudoviricetes</taxon>
        <taxon>Pantevenvirales</taxon>
        <taxon>Straboviridae</taxon>
        <taxon>Tulanevirus</taxon>
        <taxon>Tulanevirus 50ahydr13pp</taxon>
    </lineage>
</organism>
<protein>
    <submittedName>
        <fullName evidence="1">Uncharacterized protein</fullName>
    </submittedName>
</protein>
<dbReference type="EMBL" id="MH179476">
    <property type="protein sequence ID" value="AWH14846.1"/>
    <property type="molecule type" value="Genomic_DNA"/>
</dbReference>
<dbReference type="RefSeq" id="YP_010095582.1">
    <property type="nucleotide sequence ID" value="NC_055746.1"/>
</dbReference>
<proteinExistence type="predicted"/>
<name>A0A2S1PE52_9CAUD</name>
<evidence type="ECO:0000313" key="2">
    <source>
        <dbReference type="Proteomes" id="UP000246321"/>
    </source>
</evidence>
<dbReference type="GeneID" id="65113218"/>
<dbReference type="Proteomes" id="UP000246321">
    <property type="component" value="Segment"/>
</dbReference>
<dbReference type="KEGG" id="vg:65113218"/>
<keyword evidence="2" id="KW-1185">Reference proteome</keyword>
<accession>A0A2S1PE52</accession>